<dbReference type="Gramene" id="ONIVA05G25020.1">
    <property type="protein sequence ID" value="ONIVA05G25020.1"/>
    <property type="gene ID" value="ONIVA05G25020"/>
</dbReference>
<dbReference type="EnsemblPlants" id="ONIVA05G25020.1">
    <property type="protein sequence ID" value="ONIVA05G25020.1"/>
    <property type="gene ID" value="ONIVA05G25020"/>
</dbReference>
<keyword evidence="5" id="KW-1185">Reference proteome</keyword>
<feature type="compositionally biased region" description="Basic and acidic residues" evidence="2">
    <location>
        <begin position="410"/>
        <end position="428"/>
    </location>
</feature>
<organism evidence="4">
    <name type="scientific">Oryza nivara</name>
    <name type="common">Indian wild rice</name>
    <name type="synonym">Oryza sativa f. spontanea</name>
    <dbReference type="NCBI Taxonomy" id="4536"/>
    <lineage>
        <taxon>Eukaryota</taxon>
        <taxon>Viridiplantae</taxon>
        <taxon>Streptophyta</taxon>
        <taxon>Embryophyta</taxon>
        <taxon>Tracheophyta</taxon>
        <taxon>Spermatophyta</taxon>
        <taxon>Magnoliopsida</taxon>
        <taxon>Liliopsida</taxon>
        <taxon>Poales</taxon>
        <taxon>Poaceae</taxon>
        <taxon>BOP clade</taxon>
        <taxon>Oryzoideae</taxon>
        <taxon>Oryzeae</taxon>
        <taxon>Oryzinae</taxon>
        <taxon>Oryza</taxon>
    </lineage>
</organism>
<feature type="transmembrane region" description="Helical" evidence="3">
    <location>
        <begin position="50"/>
        <end position="72"/>
    </location>
</feature>
<keyword evidence="1" id="KW-0175">Coiled coil</keyword>
<reference evidence="4" key="2">
    <citation type="submission" date="2018-04" db="EMBL/GenBank/DDBJ databases">
        <title>OnivRS2 (Oryza nivara Reference Sequence Version 2).</title>
        <authorList>
            <person name="Zhang J."/>
            <person name="Kudrna D."/>
            <person name="Lee S."/>
            <person name="Talag J."/>
            <person name="Rajasekar S."/>
            <person name="Welchert J."/>
            <person name="Hsing Y.-I."/>
            <person name="Wing R.A."/>
        </authorList>
    </citation>
    <scope>NUCLEOTIDE SEQUENCE [LARGE SCALE GENOMIC DNA]</scope>
    <source>
        <strain evidence="4">SL10</strain>
    </source>
</reference>
<reference evidence="4" key="1">
    <citation type="submission" date="2015-04" db="UniProtKB">
        <authorList>
            <consortium name="EnsemblPlants"/>
        </authorList>
    </citation>
    <scope>IDENTIFICATION</scope>
    <source>
        <strain evidence="4">SL10</strain>
    </source>
</reference>
<protein>
    <submittedName>
        <fullName evidence="4">Uncharacterized protein</fullName>
    </submittedName>
</protein>
<evidence type="ECO:0000256" key="1">
    <source>
        <dbReference type="SAM" id="Coils"/>
    </source>
</evidence>
<name>A0A0E0HHF3_ORYNI</name>
<accession>A0A0E0HHF3</accession>
<dbReference type="HOGENOM" id="CLU_009953_2_1_1"/>
<dbReference type="STRING" id="4536.A0A0E0HHF3"/>
<sequence>MALLIGLLLIDAVFIVSLVGPMATMAISLTRLIQHDYDGSDASSKGKLRAALFIFYSLALLHSLCFYFWLLLHFSLEMLPIPASIEEYGHGDGGYYQMLLRQYLQETKTKCANDPKLPGDWNLVTYAVGLLDSASPDDHLDGLRMLDVLAINKQRSVRLELLSSRHSVQNLIEMLEWDGPDQEMRERAARIVADVAAALRVAQMPAGALHCISSLLEASPRSDTLKKPKGASNDAVHNLLGILDGQIKFSLQLQENAMDVLSEISIGLSAAMTENLVKKLYHIFLANSGMSGLRPKAGEALVKLISTQGASGQVPVMEIFCKSMSMEQICESESTDALDVKRYGTVVDQLTDILVKDKECQISAAAILQHLCSRFTRSYELLEQDVVKLLMSILDLILYGKTEGDEETVSEARESNNSEMHNDEESKPPKPAGLKKSLVEKNDELSEERKHLAALLSLLVVICDNLVDADLFSNVTSVNDELAKKLKKIIEANNENTADCLRIVKLTCQVVIAIIHLKPSSLKGFNESNFNDVVSTAFKNMSDIENCMLFAVKDRQITKPAKTLSCLVKETQGLLHNAQETGNNSI</sequence>
<evidence type="ECO:0000313" key="5">
    <source>
        <dbReference type="Proteomes" id="UP000006591"/>
    </source>
</evidence>
<evidence type="ECO:0000256" key="3">
    <source>
        <dbReference type="SAM" id="Phobius"/>
    </source>
</evidence>
<keyword evidence="3" id="KW-1133">Transmembrane helix</keyword>
<dbReference type="InterPro" id="IPR016024">
    <property type="entry name" value="ARM-type_fold"/>
</dbReference>
<dbReference type="PANTHER" id="PTHR33115">
    <property type="entry name" value="ARM REPEAT SUPERFAMILY PROTEIN"/>
    <property type="match status" value="1"/>
</dbReference>
<proteinExistence type="predicted"/>
<dbReference type="AlphaFoldDB" id="A0A0E0HHF3"/>
<feature type="transmembrane region" description="Helical" evidence="3">
    <location>
        <begin position="6"/>
        <end position="29"/>
    </location>
</feature>
<dbReference type="OMA" id="MSMEQIC"/>
<dbReference type="Proteomes" id="UP000006591">
    <property type="component" value="Chromosome 5"/>
</dbReference>
<dbReference type="PANTHER" id="PTHR33115:SF56">
    <property type="entry name" value="OS05G0239400 PROTEIN"/>
    <property type="match status" value="1"/>
</dbReference>
<feature type="region of interest" description="Disordered" evidence="2">
    <location>
        <begin position="407"/>
        <end position="435"/>
    </location>
</feature>
<evidence type="ECO:0000256" key="2">
    <source>
        <dbReference type="SAM" id="MobiDB-lite"/>
    </source>
</evidence>
<keyword evidence="3" id="KW-0812">Transmembrane</keyword>
<keyword evidence="3" id="KW-0472">Membrane</keyword>
<dbReference type="eggNOG" id="ENOG502QRQI">
    <property type="taxonomic scope" value="Eukaryota"/>
</dbReference>
<feature type="coiled-coil region" evidence="1">
    <location>
        <begin position="435"/>
        <end position="495"/>
    </location>
</feature>
<dbReference type="SUPFAM" id="SSF48371">
    <property type="entry name" value="ARM repeat"/>
    <property type="match status" value="1"/>
</dbReference>
<evidence type="ECO:0000313" key="4">
    <source>
        <dbReference type="EnsemblPlants" id="ONIVA05G25020.1"/>
    </source>
</evidence>